<evidence type="ECO:0000256" key="3">
    <source>
        <dbReference type="ARBA" id="ARBA00022801"/>
    </source>
</evidence>
<dbReference type="STRING" id="61424.A0A2T9Z3S5"/>
<dbReference type="Gene3D" id="1.50.10.10">
    <property type="match status" value="1"/>
</dbReference>
<dbReference type="PANTHER" id="PTHR23403:SF6">
    <property type="entry name" value="CYTOSOLIC NEUTRAL TREHALASE-RELATED"/>
    <property type="match status" value="1"/>
</dbReference>
<dbReference type="PRINTS" id="PR00744">
    <property type="entry name" value="GLHYDRLASE37"/>
</dbReference>
<name>A0A2T9Z3S5_9FUNG</name>
<sequence>MDDNYIFTDAYAPPSSYYKKDYRRPSIIRSEFTRKKAMSATPEPPPPMKRKSTIVEGGTSSKHVVMIDVEEVKNEILSQEDTDGDCQITVLDLGPKSIRLPTLSSLGHKKIEIRGTYMISNLLQEIGIAQSMGRKCVLIDTDRLNENPVKRLVRMIRTVFWDGLTRKMDVDGIERIVKDPKNRNNSNDMIVYVPHSDEEAYVYYNRMKDSRPDLRLRIVKLPKQITPEYVKSINNQFGILSLAANIGHEGTGPKGVGRSYDPIPFVVPGGRFNELYGWDSYFIILGLLIGQKIDLAKGIIDHFVYEINYYDKILNANRSYYLTRSQPPFLTDMALKVFEKFESPSKKDLEWLKTVFIACIKEYYIVWMSKPRYDPITGLSRFHPTGIGMPPETEATHYDHVFKPYADKLHLSIEEYSDKYNSGEIKEPELDVYFIHDRAVRESGHDTTYRLDKKCADLVTVDLNSLLYKYETDIAYVIKKYFGGKLEFLADFKAENSQAIYIAQNGYSTTEVNLNGKEKSEEMCSEFDRCHVSTFNEQDSGYINSSKRCDKNGSNGDKVWYRLVECADTWIKRSKERKERMDKYLWNPEKNFYFDYNIKKKRQSNYESATALYPLWAGCCSTDEQSDKLINQAMKLLKVTGGLLSGTLKSRGEISLSRPNRQWDYPFGWAPHQIMAWYGLIKYGRIDISRELAYRWLYVIMNSYVDYNGVVPEKFDVVSITHKVNVEYGNVGTDFKLVSLEGFGWMNSSIEIGLSIMTPSMRKALASLTHPDKLPQKLLSS</sequence>
<feature type="domain" description="Neutral trehalase Ca2+ binding" evidence="7">
    <location>
        <begin position="75"/>
        <end position="102"/>
    </location>
</feature>
<keyword evidence="4 5" id="KW-0326">Glycosidase</keyword>
<dbReference type="AlphaFoldDB" id="A0A2T9Z3S5"/>
<evidence type="ECO:0000313" key="9">
    <source>
        <dbReference type="Proteomes" id="UP000245699"/>
    </source>
</evidence>
<keyword evidence="9" id="KW-1185">Reference proteome</keyword>
<dbReference type="GO" id="GO:0005509">
    <property type="term" value="F:calcium ion binding"/>
    <property type="evidence" value="ECO:0007669"/>
    <property type="project" value="InterPro"/>
</dbReference>
<evidence type="ECO:0000256" key="1">
    <source>
        <dbReference type="ARBA" id="ARBA00001576"/>
    </source>
</evidence>
<dbReference type="Pfam" id="PF07492">
    <property type="entry name" value="Trehalase_Ca-bi"/>
    <property type="match status" value="1"/>
</dbReference>
<dbReference type="PROSITE" id="PS00927">
    <property type="entry name" value="TREHALASE_1"/>
    <property type="match status" value="1"/>
</dbReference>
<dbReference type="Proteomes" id="UP000245699">
    <property type="component" value="Unassembled WGS sequence"/>
</dbReference>
<gene>
    <name evidence="8" type="ORF">BB559_000921</name>
</gene>
<dbReference type="PANTHER" id="PTHR23403">
    <property type="entry name" value="TREHALASE"/>
    <property type="match status" value="1"/>
</dbReference>
<evidence type="ECO:0000256" key="2">
    <source>
        <dbReference type="ARBA" id="ARBA00005615"/>
    </source>
</evidence>
<protein>
    <recommendedName>
        <fullName evidence="5">Trehalase</fullName>
        <ecNumber evidence="5">3.2.1.28</ecNumber>
    </recommendedName>
    <alternativeName>
        <fullName evidence="5">Alpha-trehalose glucohydrolase</fullName>
    </alternativeName>
</protein>
<dbReference type="InterPro" id="IPR011120">
    <property type="entry name" value="Trehalase_Ca-bd"/>
</dbReference>
<dbReference type="InterPro" id="IPR001661">
    <property type="entry name" value="Glyco_hydro_37"/>
</dbReference>
<keyword evidence="3 5" id="KW-0378">Hydrolase</keyword>
<proteinExistence type="inferred from homology"/>
<dbReference type="OrthoDB" id="3542292at2759"/>
<evidence type="ECO:0000259" key="7">
    <source>
        <dbReference type="Pfam" id="PF07492"/>
    </source>
</evidence>
<dbReference type="InterPro" id="IPR012341">
    <property type="entry name" value="6hp_glycosidase-like_sf"/>
</dbReference>
<evidence type="ECO:0000256" key="4">
    <source>
        <dbReference type="ARBA" id="ARBA00023295"/>
    </source>
</evidence>
<dbReference type="GO" id="GO:0005737">
    <property type="term" value="C:cytoplasm"/>
    <property type="evidence" value="ECO:0007669"/>
    <property type="project" value="InterPro"/>
</dbReference>
<reference evidence="8 9" key="1">
    <citation type="journal article" date="2018" name="MBio">
        <title>Comparative Genomics Reveals the Core Gene Toolbox for the Fungus-Insect Symbiosis.</title>
        <authorList>
            <person name="Wang Y."/>
            <person name="Stata M."/>
            <person name="Wang W."/>
            <person name="Stajich J.E."/>
            <person name="White M.M."/>
            <person name="Moncalvo J.M."/>
        </authorList>
    </citation>
    <scope>NUCLEOTIDE SEQUENCE [LARGE SCALE GENOMIC DNA]</scope>
    <source>
        <strain evidence="8 9">AUS-77-4</strain>
    </source>
</reference>
<accession>A0A2T9Z3S5</accession>
<comment type="caution">
    <text evidence="8">The sequence shown here is derived from an EMBL/GenBank/DDBJ whole genome shotgun (WGS) entry which is preliminary data.</text>
</comment>
<feature type="region of interest" description="Disordered" evidence="6">
    <location>
        <begin position="33"/>
        <end position="54"/>
    </location>
</feature>
<organism evidence="8 9">
    <name type="scientific">Furculomyces boomerangus</name>
    <dbReference type="NCBI Taxonomy" id="61424"/>
    <lineage>
        <taxon>Eukaryota</taxon>
        <taxon>Fungi</taxon>
        <taxon>Fungi incertae sedis</taxon>
        <taxon>Zoopagomycota</taxon>
        <taxon>Kickxellomycotina</taxon>
        <taxon>Harpellomycetes</taxon>
        <taxon>Harpellales</taxon>
        <taxon>Harpellaceae</taxon>
        <taxon>Furculomyces</taxon>
    </lineage>
</organism>
<dbReference type="GO" id="GO:0005993">
    <property type="term" value="P:trehalose catabolic process"/>
    <property type="evidence" value="ECO:0007669"/>
    <property type="project" value="InterPro"/>
</dbReference>
<dbReference type="GO" id="GO:0004555">
    <property type="term" value="F:alpha,alpha-trehalase activity"/>
    <property type="evidence" value="ECO:0007669"/>
    <property type="project" value="UniProtKB-EC"/>
</dbReference>
<comment type="similarity">
    <text evidence="2 5">Belongs to the glycosyl hydrolase 37 family.</text>
</comment>
<dbReference type="EMBL" id="MBFT01000049">
    <property type="protein sequence ID" value="PVU99186.1"/>
    <property type="molecule type" value="Genomic_DNA"/>
</dbReference>
<evidence type="ECO:0000313" key="8">
    <source>
        <dbReference type="EMBL" id="PVU99186.1"/>
    </source>
</evidence>
<dbReference type="SUPFAM" id="SSF48208">
    <property type="entry name" value="Six-hairpin glycosidases"/>
    <property type="match status" value="2"/>
</dbReference>
<dbReference type="InterPro" id="IPR018232">
    <property type="entry name" value="Glyco_hydro_37_CS"/>
</dbReference>
<evidence type="ECO:0000256" key="6">
    <source>
        <dbReference type="SAM" id="MobiDB-lite"/>
    </source>
</evidence>
<dbReference type="PROSITE" id="PS00928">
    <property type="entry name" value="TREHALASE_2"/>
    <property type="match status" value="1"/>
</dbReference>
<dbReference type="InterPro" id="IPR008928">
    <property type="entry name" value="6-hairpin_glycosidase_sf"/>
</dbReference>
<dbReference type="EC" id="3.2.1.28" evidence="5"/>
<evidence type="ECO:0000256" key="5">
    <source>
        <dbReference type="RuleBase" id="RU361180"/>
    </source>
</evidence>
<dbReference type="Pfam" id="PF01204">
    <property type="entry name" value="Trehalase"/>
    <property type="match status" value="2"/>
</dbReference>
<comment type="catalytic activity">
    <reaction evidence="1 5">
        <text>alpha,alpha-trehalose + H2O = alpha-D-glucose + beta-D-glucose</text>
        <dbReference type="Rhea" id="RHEA:32675"/>
        <dbReference type="ChEBI" id="CHEBI:15377"/>
        <dbReference type="ChEBI" id="CHEBI:15903"/>
        <dbReference type="ChEBI" id="CHEBI:16551"/>
        <dbReference type="ChEBI" id="CHEBI:17925"/>
        <dbReference type="EC" id="3.2.1.28"/>
    </reaction>
</comment>